<feature type="compositionally biased region" description="Low complexity" evidence="1">
    <location>
        <begin position="91"/>
        <end position="113"/>
    </location>
</feature>
<feature type="non-terminal residue" evidence="2">
    <location>
        <position position="1"/>
    </location>
</feature>
<evidence type="ECO:0000313" key="2">
    <source>
        <dbReference type="EMBL" id="KAK3911252.1"/>
    </source>
</evidence>
<protein>
    <submittedName>
        <fullName evidence="2">Glutamate receptor ionotropic, NMDA 3A</fullName>
    </submittedName>
</protein>
<evidence type="ECO:0000256" key="1">
    <source>
        <dbReference type="SAM" id="MobiDB-lite"/>
    </source>
</evidence>
<organism evidence="2 3">
    <name type="scientific">Frankliniella fusca</name>
    <dbReference type="NCBI Taxonomy" id="407009"/>
    <lineage>
        <taxon>Eukaryota</taxon>
        <taxon>Metazoa</taxon>
        <taxon>Ecdysozoa</taxon>
        <taxon>Arthropoda</taxon>
        <taxon>Hexapoda</taxon>
        <taxon>Insecta</taxon>
        <taxon>Pterygota</taxon>
        <taxon>Neoptera</taxon>
        <taxon>Paraneoptera</taxon>
        <taxon>Thysanoptera</taxon>
        <taxon>Terebrantia</taxon>
        <taxon>Thripoidea</taxon>
        <taxon>Thripidae</taxon>
        <taxon>Frankliniella</taxon>
    </lineage>
</organism>
<accession>A0AAE1GY89</accession>
<evidence type="ECO:0000313" key="3">
    <source>
        <dbReference type="Proteomes" id="UP001219518"/>
    </source>
</evidence>
<proteinExistence type="predicted"/>
<gene>
    <name evidence="2" type="ORF">KUF71_004381</name>
</gene>
<dbReference type="Proteomes" id="UP001219518">
    <property type="component" value="Unassembled WGS sequence"/>
</dbReference>
<feature type="compositionally biased region" description="Polar residues" evidence="1">
    <location>
        <begin position="79"/>
        <end position="89"/>
    </location>
</feature>
<sequence>AGVGAAAPRTVVVGDMVVADDSDTEGDLIEEEVDDDSDEDKPKVLRVITRRPARAGGARTGTAVRAEPEPAWHALLRRTPSTRTASIARTQPRAQQSRPAGAPAPAGACQQAPLQGSSRTRPMPPRPAQLYGTPSRIIRTDGSPKPAVNVPAKVLVPRNRLLFPLVTRNGRMLPVTSTRMPLGVAYRRQDGSDAPQVFVLAGDRSRGSGGGAARSGVSRGAPVPGGERRAGRGAGPAGGAPRAQRRHQGLHGEVRRDGDGHLPRRLPLEVYLLLR</sequence>
<reference evidence="2" key="1">
    <citation type="submission" date="2021-07" db="EMBL/GenBank/DDBJ databases">
        <authorList>
            <person name="Catto M.A."/>
            <person name="Jacobson A."/>
            <person name="Kennedy G."/>
            <person name="Labadie P."/>
            <person name="Hunt B.G."/>
            <person name="Srinivasan R."/>
        </authorList>
    </citation>
    <scope>NUCLEOTIDE SEQUENCE</scope>
    <source>
        <strain evidence="2">PL_HMW_Pooled</strain>
        <tissue evidence="2">Head</tissue>
    </source>
</reference>
<dbReference type="EMBL" id="JAHWGI010000255">
    <property type="protein sequence ID" value="KAK3911252.1"/>
    <property type="molecule type" value="Genomic_DNA"/>
</dbReference>
<dbReference type="AlphaFoldDB" id="A0AAE1GY89"/>
<name>A0AAE1GY89_9NEOP</name>
<feature type="region of interest" description="Disordered" evidence="1">
    <location>
        <begin position="21"/>
        <end position="146"/>
    </location>
</feature>
<feature type="compositionally biased region" description="Acidic residues" evidence="1">
    <location>
        <begin position="21"/>
        <end position="39"/>
    </location>
</feature>
<feature type="compositionally biased region" description="Low complexity" evidence="1">
    <location>
        <begin position="214"/>
        <end position="225"/>
    </location>
</feature>
<feature type="compositionally biased region" description="Basic and acidic residues" evidence="1">
    <location>
        <begin position="250"/>
        <end position="262"/>
    </location>
</feature>
<feature type="region of interest" description="Disordered" evidence="1">
    <location>
        <begin position="201"/>
        <end position="262"/>
    </location>
</feature>
<reference evidence="2" key="2">
    <citation type="journal article" date="2023" name="BMC Genomics">
        <title>Pest status, molecular evolution, and epigenetic factors derived from the genome assembly of Frankliniella fusca, a thysanopteran phytovirus vector.</title>
        <authorList>
            <person name="Catto M.A."/>
            <person name="Labadie P.E."/>
            <person name="Jacobson A.L."/>
            <person name="Kennedy G.G."/>
            <person name="Srinivasan R."/>
            <person name="Hunt B.G."/>
        </authorList>
    </citation>
    <scope>NUCLEOTIDE SEQUENCE</scope>
    <source>
        <strain evidence="2">PL_HMW_Pooled</strain>
    </source>
</reference>
<feature type="compositionally biased region" description="Low complexity" evidence="1">
    <location>
        <begin position="54"/>
        <end position="65"/>
    </location>
</feature>
<keyword evidence="3" id="KW-1185">Reference proteome</keyword>
<keyword evidence="2" id="KW-0675">Receptor</keyword>
<comment type="caution">
    <text evidence="2">The sequence shown here is derived from an EMBL/GenBank/DDBJ whole genome shotgun (WGS) entry which is preliminary data.</text>
</comment>